<evidence type="ECO:0000313" key="6">
    <source>
        <dbReference type="EMBL" id="GMM50085.1"/>
    </source>
</evidence>
<reference evidence="6 7" key="1">
    <citation type="journal article" date="2023" name="Elife">
        <title>Identification of key yeast species and microbe-microbe interactions impacting larval growth of Drosophila in the wild.</title>
        <authorList>
            <person name="Mure A."/>
            <person name="Sugiura Y."/>
            <person name="Maeda R."/>
            <person name="Honda K."/>
            <person name="Sakurai N."/>
            <person name="Takahashi Y."/>
            <person name="Watada M."/>
            <person name="Katoh T."/>
            <person name="Gotoh A."/>
            <person name="Gotoh Y."/>
            <person name="Taniguchi I."/>
            <person name="Nakamura K."/>
            <person name="Hayashi T."/>
            <person name="Katayama T."/>
            <person name="Uemura T."/>
            <person name="Hattori Y."/>
        </authorList>
    </citation>
    <scope>NUCLEOTIDE SEQUENCE [LARGE SCALE GENOMIC DNA]</scope>
    <source>
        <strain evidence="6 7">SB-73</strain>
    </source>
</reference>
<gene>
    <name evidence="6" type="ORF">DASB73_010430</name>
</gene>
<evidence type="ECO:0000256" key="4">
    <source>
        <dbReference type="ARBA" id="ARBA00023128"/>
    </source>
</evidence>
<keyword evidence="2" id="KW-0999">Mitochondrion inner membrane</keyword>
<dbReference type="SUPFAM" id="SSF81411">
    <property type="entry name" value="Mitochondrial cytochrome c oxidase subunit VIa"/>
    <property type="match status" value="1"/>
</dbReference>
<dbReference type="InterPro" id="IPR036418">
    <property type="entry name" value="Cyt_c_oxidase_su6a_sf"/>
</dbReference>
<evidence type="ECO:0000256" key="2">
    <source>
        <dbReference type="ARBA" id="ARBA00022792"/>
    </source>
</evidence>
<dbReference type="InterPro" id="IPR001349">
    <property type="entry name" value="Cyt_c_oxidase_su6a"/>
</dbReference>
<keyword evidence="7" id="KW-1185">Reference proteome</keyword>
<dbReference type="Proteomes" id="UP001362899">
    <property type="component" value="Unassembled WGS sequence"/>
</dbReference>
<dbReference type="EMBL" id="BTGC01000003">
    <property type="protein sequence ID" value="GMM50085.1"/>
    <property type="molecule type" value="Genomic_DNA"/>
</dbReference>
<accession>A0AAV5RFD3</accession>
<comment type="caution">
    <text evidence="6">The sequence shown here is derived from an EMBL/GenBank/DDBJ whole genome shotgun (WGS) entry which is preliminary data.</text>
</comment>
<proteinExistence type="predicted"/>
<keyword evidence="3" id="KW-0809">Transit peptide</keyword>
<keyword evidence="5" id="KW-0472">Membrane</keyword>
<evidence type="ECO:0000256" key="5">
    <source>
        <dbReference type="ARBA" id="ARBA00023136"/>
    </source>
</evidence>
<sequence length="122" mass="14421">MLRRTAQFSKQAARSNHRISFTPDPVKGEAFRSYQEHVVQHAKGTTTLWRNISFLSLPLLAVCAYYVVPKEIHHVEHMEALVKLPDDQWPVEMDYQNMRHRKFFWGDKSLFWGPTNHQISKE</sequence>
<dbReference type="Gene3D" id="4.10.95.10">
    <property type="entry name" value="Cytochrome c oxidase, subunit VIa"/>
    <property type="match status" value="1"/>
</dbReference>
<comment type="subcellular location">
    <subcellularLocation>
        <location evidence="1">Mitochondrion inner membrane</location>
    </subcellularLocation>
</comment>
<dbReference type="Pfam" id="PF02046">
    <property type="entry name" value="COX6A"/>
    <property type="match status" value="1"/>
</dbReference>
<evidence type="ECO:0000256" key="3">
    <source>
        <dbReference type="ARBA" id="ARBA00022946"/>
    </source>
</evidence>
<name>A0AAV5RFD3_STABA</name>
<organism evidence="6 7">
    <name type="scientific">Starmerella bacillaris</name>
    <name type="common">Yeast</name>
    <name type="synonym">Candida zemplinina</name>
    <dbReference type="NCBI Taxonomy" id="1247836"/>
    <lineage>
        <taxon>Eukaryota</taxon>
        <taxon>Fungi</taxon>
        <taxon>Dikarya</taxon>
        <taxon>Ascomycota</taxon>
        <taxon>Saccharomycotina</taxon>
        <taxon>Dipodascomycetes</taxon>
        <taxon>Dipodascales</taxon>
        <taxon>Trichomonascaceae</taxon>
        <taxon>Starmerella</taxon>
    </lineage>
</organism>
<evidence type="ECO:0000256" key="1">
    <source>
        <dbReference type="ARBA" id="ARBA00004273"/>
    </source>
</evidence>
<dbReference type="AlphaFoldDB" id="A0AAV5RFD3"/>
<dbReference type="GO" id="GO:0005743">
    <property type="term" value="C:mitochondrial inner membrane"/>
    <property type="evidence" value="ECO:0007669"/>
    <property type="project" value="UniProtKB-SubCell"/>
</dbReference>
<keyword evidence="4" id="KW-0496">Mitochondrion</keyword>
<protein>
    <submittedName>
        <fullName evidence="6">Cytochrome c oxidase subunit VIa</fullName>
    </submittedName>
</protein>
<evidence type="ECO:0000313" key="7">
    <source>
        <dbReference type="Proteomes" id="UP001362899"/>
    </source>
</evidence>